<keyword evidence="3" id="KW-0560">Oxidoreductase</keyword>
<reference evidence="7" key="1">
    <citation type="submission" date="2015-07" db="EMBL/GenBank/DDBJ databases">
        <authorList>
            <person name="Teixeira M.M."/>
            <person name="Souza R.C."/>
            <person name="Almeida L.G."/>
            <person name="Vicente V.A."/>
            <person name="de Hoog S."/>
            <person name="Bocca A.L."/>
            <person name="de Almeida S.R."/>
            <person name="Vasconcelos A.T."/>
            <person name="Felipe M.S."/>
        </authorList>
    </citation>
    <scope>NUCLEOTIDE SEQUENCE [LARGE SCALE GENOMIC DNA]</scope>
    <source>
        <strain evidence="7">KSF</strain>
    </source>
</reference>
<dbReference type="VEuPathDB" id="FungiDB:CLCR_10093"/>
<dbReference type="GO" id="GO:0016491">
    <property type="term" value="F:oxidoreductase activity"/>
    <property type="evidence" value="ECO:0007669"/>
    <property type="project" value="UniProtKB-KW"/>
</dbReference>
<feature type="transmembrane region" description="Helical" evidence="4">
    <location>
        <begin position="42"/>
        <end position="62"/>
    </location>
</feature>
<evidence type="ECO:0000259" key="5">
    <source>
        <dbReference type="Pfam" id="PF01494"/>
    </source>
</evidence>
<dbReference type="InterPro" id="IPR050631">
    <property type="entry name" value="PheA/TfdB_FAD_monoxygenase"/>
</dbReference>
<keyword evidence="1" id="KW-0285">Flavoprotein</keyword>
<dbReference type="Pfam" id="PF01494">
    <property type="entry name" value="FAD_binding_3"/>
    <property type="match status" value="1"/>
</dbReference>
<keyword evidence="4" id="KW-0812">Transmembrane</keyword>
<keyword evidence="2" id="KW-0274">FAD</keyword>
<evidence type="ECO:0000256" key="4">
    <source>
        <dbReference type="SAM" id="Phobius"/>
    </source>
</evidence>
<dbReference type="Gene3D" id="3.50.50.60">
    <property type="entry name" value="FAD/NAD(P)-binding domain"/>
    <property type="match status" value="1"/>
</dbReference>
<dbReference type="STRING" id="86049.A0A1C1CV86"/>
<accession>A0A1C1CV86</accession>
<keyword evidence="4" id="KW-1133">Transmembrane helix</keyword>
<dbReference type="PRINTS" id="PR00420">
    <property type="entry name" value="RNGMNOXGNASE"/>
</dbReference>
<dbReference type="Gene3D" id="3.30.9.10">
    <property type="entry name" value="D-Amino Acid Oxidase, subunit A, domain 2"/>
    <property type="match status" value="1"/>
</dbReference>
<dbReference type="Proteomes" id="UP000094526">
    <property type="component" value="Unassembled WGS sequence"/>
</dbReference>
<dbReference type="PANTHER" id="PTHR43476">
    <property type="entry name" value="3-(3-HYDROXY-PHENYL)PROPIONATE/3-HYDROXYCINNAMIC ACID HYDROXYLASE"/>
    <property type="match status" value="1"/>
</dbReference>
<comment type="caution">
    <text evidence="6">The sequence shown here is derived from an EMBL/GenBank/DDBJ whole genome shotgun (WGS) entry which is preliminary data.</text>
</comment>
<evidence type="ECO:0000256" key="3">
    <source>
        <dbReference type="ARBA" id="ARBA00023002"/>
    </source>
</evidence>
<dbReference type="InterPro" id="IPR002938">
    <property type="entry name" value="FAD-bd"/>
</dbReference>
<evidence type="ECO:0000313" key="6">
    <source>
        <dbReference type="EMBL" id="OCT52421.1"/>
    </source>
</evidence>
<keyword evidence="7" id="KW-1185">Reference proteome</keyword>
<feature type="domain" description="FAD-binding" evidence="5">
    <location>
        <begin position="4"/>
        <end position="380"/>
    </location>
</feature>
<dbReference type="SUPFAM" id="SSF51905">
    <property type="entry name" value="FAD/NAD(P)-binding domain"/>
    <property type="match status" value="1"/>
</dbReference>
<proteinExistence type="predicted"/>
<organism evidence="6 7">
    <name type="scientific">Cladophialophora carrionii</name>
    <dbReference type="NCBI Taxonomy" id="86049"/>
    <lineage>
        <taxon>Eukaryota</taxon>
        <taxon>Fungi</taxon>
        <taxon>Dikarya</taxon>
        <taxon>Ascomycota</taxon>
        <taxon>Pezizomycotina</taxon>
        <taxon>Eurotiomycetes</taxon>
        <taxon>Chaetothyriomycetidae</taxon>
        <taxon>Chaetothyriales</taxon>
        <taxon>Herpotrichiellaceae</taxon>
        <taxon>Cladophialophora</taxon>
    </lineage>
</organism>
<dbReference type="VEuPathDB" id="FungiDB:G647_03822"/>
<keyword evidence="4" id="KW-0472">Membrane</keyword>
<gene>
    <name evidence="6" type="ORF">CLCR_10093</name>
</gene>
<name>A0A1C1CV86_9EURO</name>
<dbReference type="GO" id="GO:0071949">
    <property type="term" value="F:FAD binding"/>
    <property type="evidence" value="ECO:0007669"/>
    <property type="project" value="InterPro"/>
</dbReference>
<protein>
    <recommendedName>
        <fullName evidence="5">FAD-binding domain-containing protein</fullName>
    </recommendedName>
</protein>
<dbReference type="AlphaFoldDB" id="A0A1C1CV86"/>
<dbReference type="InterPro" id="IPR036188">
    <property type="entry name" value="FAD/NAD-bd_sf"/>
</dbReference>
<evidence type="ECO:0000313" key="7">
    <source>
        <dbReference type="Proteomes" id="UP000094526"/>
    </source>
</evidence>
<dbReference type="PANTHER" id="PTHR43476:SF5">
    <property type="entry name" value="FAD-DEPENDENT MONOOXYGENASE"/>
    <property type="match status" value="1"/>
</dbReference>
<dbReference type="OrthoDB" id="10016252at2759"/>
<dbReference type="EMBL" id="LGRB01000008">
    <property type="protein sequence ID" value="OCT52421.1"/>
    <property type="molecule type" value="Genomic_DNA"/>
</dbReference>
<sequence length="439" mass="48289">MKSKTSVLIAGAGPVGLLIALRLGQAGIDTLVVEKHASLQPATRAVVYMPVVIPVLTALGIFDKVREEAFLNTEGITWRDATGRPLGRLRLGTGLPESGHDGDGGDQSFGGVLLLGQWKMARLILDEITKYPCVEVCFGVECVGIQERQQQRPTEATETATSTTTTANVTLHERATDAEMAIEATYVVGADGANSSVRRIMDIPFPGFSYPWKMIGADVLYDFVAEEHFSPLNFIVHPVDWAVVAFTGEEEDGHRHGNSGKRPLWRVAYVEPPDLPAGRDDYVARARERIPRCFMNQGTKEFELLRAEPYVNSQKCAAQARKGRVVLAGDALHSNNPIGGLGLTGGICDAFAYGNALVRVLERREPDSLLTECAETRRQTWLTVTDVLSQANIQRLYRFDDQGIVAARDAFFKRSNEDGHFLARDVRRGLDKMLSNTFE</sequence>
<evidence type="ECO:0000256" key="1">
    <source>
        <dbReference type="ARBA" id="ARBA00022630"/>
    </source>
</evidence>
<evidence type="ECO:0000256" key="2">
    <source>
        <dbReference type="ARBA" id="ARBA00022827"/>
    </source>
</evidence>